<feature type="region of interest" description="Disordered" evidence="1">
    <location>
        <begin position="217"/>
        <end position="252"/>
    </location>
</feature>
<evidence type="ECO:0000313" key="3">
    <source>
        <dbReference type="EMBL" id="KAL2080615.1"/>
    </source>
</evidence>
<evidence type="ECO:0000259" key="2">
    <source>
        <dbReference type="Pfam" id="PF13837"/>
    </source>
</evidence>
<feature type="domain" description="Myb/SANT-like DNA-binding" evidence="2">
    <location>
        <begin position="115"/>
        <end position="192"/>
    </location>
</feature>
<dbReference type="InterPro" id="IPR026095">
    <property type="entry name" value="Myb/SANT-like_DNA-bd_dom_prot"/>
</dbReference>
<feature type="compositionally biased region" description="Low complexity" evidence="1">
    <location>
        <begin position="241"/>
        <end position="251"/>
    </location>
</feature>
<keyword evidence="4" id="KW-1185">Reference proteome</keyword>
<gene>
    <name evidence="3" type="ORF">ACEWY4_024408</name>
</gene>
<feature type="region of interest" description="Disordered" evidence="1">
    <location>
        <begin position="87"/>
        <end position="106"/>
    </location>
</feature>
<dbReference type="PANTHER" id="PTHR22666">
    <property type="entry name" value="MYB_SANT-LIKE DNA-BINDING DOMAIN-CONTAINING PROTEIN 1"/>
    <property type="match status" value="1"/>
</dbReference>
<dbReference type="Gene3D" id="1.10.10.60">
    <property type="entry name" value="Homeodomain-like"/>
    <property type="match status" value="1"/>
</dbReference>
<proteinExistence type="predicted"/>
<evidence type="ECO:0000256" key="1">
    <source>
        <dbReference type="SAM" id="MobiDB-lite"/>
    </source>
</evidence>
<protein>
    <recommendedName>
        <fullName evidence="2">Myb/SANT-like DNA-binding domain-containing protein</fullName>
    </recommendedName>
</protein>
<dbReference type="Proteomes" id="UP001591681">
    <property type="component" value="Unassembled WGS sequence"/>
</dbReference>
<name>A0ABD1J093_9TELE</name>
<organism evidence="3 4">
    <name type="scientific">Coilia grayii</name>
    <name type="common">Gray's grenadier anchovy</name>
    <dbReference type="NCBI Taxonomy" id="363190"/>
    <lineage>
        <taxon>Eukaryota</taxon>
        <taxon>Metazoa</taxon>
        <taxon>Chordata</taxon>
        <taxon>Craniata</taxon>
        <taxon>Vertebrata</taxon>
        <taxon>Euteleostomi</taxon>
        <taxon>Actinopterygii</taxon>
        <taxon>Neopterygii</taxon>
        <taxon>Teleostei</taxon>
        <taxon>Clupei</taxon>
        <taxon>Clupeiformes</taxon>
        <taxon>Clupeoidei</taxon>
        <taxon>Engraulidae</taxon>
        <taxon>Coilinae</taxon>
        <taxon>Coilia</taxon>
    </lineage>
</organism>
<dbReference type="PANTHER" id="PTHR22666:SF3">
    <property type="entry name" value="MYB_SANT-LIKE DNA-BINDING DOMAIN-CONTAINING PROTEIN 1"/>
    <property type="match status" value="1"/>
</dbReference>
<comment type="caution">
    <text evidence="3">The sequence shown here is derived from an EMBL/GenBank/DDBJ whole genome shotgun (WGS) entry which is preliminary data.</text>
</comment>
<sequence length="326" mass="35846">MEYQTTVVLILRDDQGTLRVSVPPDLAQRLRTVLLSHVNSFILGPPPTPLHAAPQPACTSASTTTTTSTCPAATTTSRAVPIPAAVQTPPAESSLDPSTVVSAESEPETRHRITLLLLSLFEKHQIFHTTKKAIFYLKVSKDMERQGYAMTPEEVRRKLNNMLVTYKRIKDRAKSTGEERVSWEYYTKMDEIFGGSGVGTAPPGTVVATPLFAPAPAPAAPAPAPTAAPAARRPSAPPARPSTVRATRRPASQASDFLESFQHHAERRTAALESMVRPDLERWRRVKERRRRAFERRLLGTLTNISTSLRQLVAGQEEIITLLSTK</sequence>
<evidence type="ECO:0000313" key="4">
    <source>
        <dbReference type="Proteomes" id="UP001591681"/>
    </source>
</evidence>
<dbReference type="AlphaFoldDB" id="A0ABD1J093"/>
<accession>A0ABD1J093</accession>
<reference evidence="3 4" key="1">
    <citation type="submission" date="2024-09" db="EMBL/GenBank/DDBJ databases">
        <title>A chromosome-level genome assembly of Gray's grenadier anchovy, Coilia grayii.</title>
        <authorList>
            <person name="Fu Z."/>
        </authorList>
    </citation>
    <scope>NUCLEOTIDE SEQUENCE [LARGE SCALE GENOMIC DNA]</scope>
    <source>
        <strain evidence="3">G4</strain>
        <tissue evidence="3">Muscle</tissue>
    </source>
</reference>
<dbReference type="EMBL" id="JBHFQA010000021">
    <property type="protein sequence ID" value="KAL2080615.1"/>
    <property type="molecule type" value="Genomic_DNA"/>
</dbReference>
<dbReference type="InterPro" id="IPR044822">
    <property type="entry name" value="Myb_DNA-bind_4"/>
</dbReference>
<dbReference type="Pfam" id="PF13837">
    <property type="entry name" value="Myb_DNA-bind_4"/>
    <property type="match status" value="1"/>
</dbReference>
<feature type="compositionally biased region" description="Pro residues" evidence="1">
    <location>
        <begin position="217"/>
        <end position="226"/>
    </location>
</feature>